<evidence type="ECO:0008006" key="11">
    <source>
        <dbReference type="Google" id="ProtNLM"/>
    </source>
</evidence>
<geneLocation type="plasmid" evidence="10">
    <name>cp32</name>
</geneLocation>
<dbReference type="Pfam" id="PF03304">
    <property type="entry name" value="Mlp"/>
    <property type="match status" value="1"/>
</dbReference>
<accession>A0A1L4DGX5</accession>
<evidence type="ECO:0000256" key="3">
    <source>
        <dbReference type="ARBA" id="ARBA00022729"/>
    </source>
</evidence>
<gene>
    <name evidence="10" type="ORF">BLA32_06255</name>
</gene>
<feature type="signal peptide" evidence="9">
    <location>
        <begin position="1"/>
        <end position="20"/>
    </location>
</feature>
<evidence type="ECO:0000256" key="7">
    <source>
        <dbReference type="ARBA" id="ARBA00023288"/>
    </source>
</evidence>
<evidence type="ECO:0000256" key="4">
    <source>
        <dbReference type="ARBA" id="ARBA00023136"/>
    </source>
</evidence>
<sequence>MKIINILFCLFFLILNSCNSDNNDTFDKDSINNTQQAKSRGKRDLSQESQQEKITLTDEEEKLFNSLATAFKYTIDKLTNQINGCNNDNKSKCTGFFDWLSKDIQKQKELVSAFRKVYDFLASKANNEDFDAYVQGAIDCKVAKDNNKCNNHNNNHHNNKYGSGDGTNEVEQYFRGVAGDMYSKNSNEEIYQCLKEELLNTGENGHYAGLTTNWQN</sequence>
<dbReference type="RefSeq" id="WP_073999486.1">
    <property type="nucleotide sequence ID" value="NZ_CP018285.1"/>
</dbReference>
<name>A0A1L4DGX5_BORAF</name>
<comment type="function">
    <text evidence="8">An outer membrane protein that may participate in pathogenesis. Some human Lyme disease patients have antibodies against this protein. The Mlp proteins probably undergo intragenic recombination, generating new alleles.</text>
</comment>
<evidence type="ECO:0000256" key="9">
    <source>
        <dbReference type="SAM" id="SignalP"/>
    </source>
</evidence>
<feature type="chain" id="PRO_5009858224" description="Lipoprotein" evidence="9">
    <location>
        <begin position="21"/>
        <end position="216"/>
    </location>
</feature>
<protein>
    <recommendedName>
        <fullName evidence="11">Lipoprotein</fullName>
    </recommendedName>
</protein>
<keyword evidence="7" id="KW-0449">Lipoprotein</keyword>
<keyword evidence="4" id="KW-0472">Membrane</keyword>
<dbReference type="GO" id="GO:0009279">
    <property type="term" value="C:cell outer membrane"/>
    <property type="evidence" value="ECO:0007669"/>
    <property type="project" value="UniProtKB-SubCell"/>
</dbReference>
<keyword evidence="5" id="KW-0564">Palmitate</keyword>
<evidence type="ECO:0000256" key="2">
    <source>
        <dbReference type="ARBA" id="ARBA00008380"/>
    </source>
</evidence>
<evidence type="ECO:0000313" key="10">
    <source>
        <dbReference type="EMBL" id="APJ09461.1"/>
    </source>
</evidence>
<organism evidence="10">
    <name type="scientific">Borreliella afzelii</name>
    <name type="common">Borrelia afzelii</name>
    <dbReference type="NCBI Taxonomy" id="29518"/>
    <lineage>
        <taxon>Bacteria</taxon>
        <taxon>Pseudomonadati</taxon>
        <taxon>Spirochaetota</taxon>
        <taxon>Spirochaetia</taxon>
        <taxon>Spirochaetales</taxon>
        <taxon>Borreliaceae</taxon>
        <taxon>Borreliella</taxon>
    </lineage>
</organism>
<keyword evidence="6" id="KW-0998">Cell outer membrane</keyword>
<dbReference type="EMBL" id="CP018285">
    <property type="protein sequence ID" value="APJ09461.1"/>
    <property type="molecule type" value="Genomic_DNA"/>
</dbReference>
<keyword evidence="10" id="KW-0614">Plasmid</keyword>
<proteinExistence type="inferred from homology"/>
<comment type="similarity">
    <text evidence="2">Belongs to the Multicopy lipoprotein (Mlp) family.</text>
</comment>
<dbReference type="InterPro" id="IPR004983">
    <property type="entry name" value="Mlp"/>
</dbReference>
<evidence type="ECO:0000256" key="5">
    <source>
        <dbReference type="ARBA" id="ARBA00023139"/>
    </source>
</evidence>
<dbReference type="AlphaFoldDB" id="A0A1L4DGX5"/>
<evidence type="ECO:0000256" key="8">
    <source>
        <dbReference type="ARBA" id="ARBA00046007"/>
    </source>
</evidence>
<comment type="subcellular location">
    <subcellularLocation>
        <location evidence="1">Cell outer membrane</location>
        <topology evidence="1">Lipid-anchor</topology>
    </subcellularLocation>
</comment>
<evidence type="ECO:0000256" key="6">
    <source>
        <dbReference type="ARBA" id="ARBA00023237"/>
    </source>
</evidence>
<reference evidence="10" key="1">
    <citation type="submission" date="2016-11" db="EMBL/GenBank/DDBJ databases">
        <title>Borrelia afzelii Genome sequencing and assembly.</title>
        <authorList>
            <person name="Bontemps-Gallo S."/>
        </authorList>
    </citation>
    <scope>NUCLEOTIDE SEQUENCE</scope>
    <source>
        <strain evidence="10">BO23</strain>
        <plasmid evidence="10">cp32</plasmid>
    </source>
</reference>
<evidence type="ECO:0000256" key="1">
    <source>
        <dbReference type="ARBA" id="ARBA00004459"/>
    </source>
</evidence>
<keyword evidence="3 9" id="KW-0732">Signal</keyword>